<organism evidence="3 4">
    <name type="scientific">Trichlorobacter lovleyi (strain ATCC BAA-1151 / DSM 17278 / SZ)</name>
    <name type="common">Geobacter lovleyi</name>
    <dbReference type="NCBI Taxonomy" id="398767"/>
    <lineage>
        <taxon>Bacteria</taxon>
        <taxon>Pseudomonadati</taxon>
        <taxon>Thermodesulfobacteriota</taxon>
        <taxon>Desulfuromonadia</taxon>
        <taxon>Geobacterales</taxon>
        <taxon>Geobacteraceae</taxon>
        <taxon>Trichlorobacter</taxon>
    </lineage>
</organism>
<feature type="domain" description="Lcl C-terminal" evidence="2">
    <location>
        <begin position="32"/>
        <end position="143"/>
    </location>
</feature>
<dbReference type="InterPro" id="IPR011460">
    <property type="entry name" value="Lcl_C"/>
</dbReference>
<evidence type="ECO:0000256" key="1">
    <source>
        <dbReference type="SAM" id="SignalP"/>
    </source>
</evidence>
<reference evidence="3 4" key="1">
    <citation type="submission" date="2008-05" db="EMBL/GenBank/DDBJ databases">
        <title>Complete sequence of chromosome of Geobacter lovleyi SZ.</title>
        <authorList>
            <consortium name="US DOE Joint Genome Institute"/>
            <person name="Lucas S."/>
            <person name="Copeland A."/>
            <person name="Lapidus A."/>
            <person name="Glavina del Rio T."/>
            <person name="Dalin E."/>
            <person name="Tice H."/>
            <person name="Bruce D."/>
            <person name="Goodwin L."/>
            <person name="Pitluck S."/>
            <person name="Chertkov O."/>
            <person name="Meincke L."/>
            <person name="Brettin T."/>
            <person name="Detter J.C."/>
            <person name="Han C."/>
            <person name="Tapia R."/>
            <person name="Kuske C.R."/>
            <person name="Schmutz J."/>
            <person name="Larimer F."/>
            <person name="Land M."/>
            <person name="Hauser L."/>
            <person name="Kyrpides N."/>
            <person name="Mikhailova N."/>
            <person name="Sung Y."/>
            <person name="Fletcher K.E."/>
            <person name="Ritalahti K.M."/>
            <person name="Loeffler F.E."/>
            <person name="Richardson P."/>
        </authorList>
    </citation>
    <scope>NUCLEOTIDE SEQUENCE [LARGE SCALE GENOMIC DNA]</scope>
    <source>
        <strain evidence="4">ATCC BAA-1151 / DSM 17278 / SZ</strain>
    </source>
</reference>
<feature type="signal peptide" evidence="1">
    <location>
        <begin position="1"/>
        <end position="24"/>
    </location>
</feature>
<evidence type="ECO:0000313" key="3">
    <source>
        <dbReference type="EMBL" id="ACD94471.1"/>
    </source>
</evidence>
<dbReference type="HOGENOM" id="CLU_1774750_0_0_7"/>
<dbReference type="EMBL" id="CP001089">
    <property type="protein sequence ID" value="ACD94471.1"/>
    <property type="molecule type" value="Genomic_DNA"/>
</dbReference>
<feature type="chain" id="PRO_5002787511" description="Lcl C-terminal domain-containing protein" evidence="1">
    <location>
        <begin position="25"/>
        <end position="146"/>
    </location>
</feature>
<accession>B3E4F6</accession>
<evidence type="ECO:0000259" key="2">
    <source>
        <dbReference type="Pfam" id="PF07603"/>
    </source>
</evidence>
<protein>
    <recommendedName>
        <fullName evidence="2">Lcl C-terminal domain-containing protein</fullName>
    </recommendedName>
</protein>
<dbReference type="KEGG" id="glo:Glov_0745"/>
<keyword evidence="4" id="KW-1185">Reference proteome</keyword>
<name>B3E4F6_TRIL1</name>
<dbReference type="AlphaFoldDB" id="B3E4F6"/>
<dbReference type="Proteomes" id="UP000002420">
    <property type="component" value="Chromosome"/>
</dbReference>
<dbReference type="OrthoDB" id="9793251at2"/>
<sequence length="146" mass="15830">MRFRTATLFAALLAVGILQGTAVASNILFDDGTITDPATHLVWLKDANCFGGEATFNTAWTKAKSLANGSCGLKDGSVAGAWRLPTSNELQARAANLTKFKNVQTNGNYWSTTYDDKCDALVVSMKNGQAYNCRNEGYIWPVRAIK</sequence>
<dbReference type="RefSeq" id="WP_012468827.1">
    <property type="nucleotide sequence ID" value="NC_010814.1"/>
</dbReference>
<dbReference type="Pfam" id="PF07603">
    <property type="entry name" value="Lcl_C"/>
    <property type="match status" value="1"/>
</dbReference>
<dbReference type="STRING" id="398767.Glov_0745"/>
<gene>
    <name evidence="3" type="ordered locus">Glov_0745</name>
</gene>
<evidence type="ECO:0000313" key="4">
    <source>
        <dbReference type="Proteomes" id="UP000002420"/>
    </source>
</evidence>
<keyword evidence="1" id="KW-0732">Signal</keyword>
<proteinExistence type="predicted"/>